<feature type="domain" description="p-hydroxybenzoic acid efflux pump subunit AaeA-like beta-barrel" evidence="4">
    <location>
        <begin position="263"/>
        <end position="360"/>
    </location>
</feature>
<proteinExistence type="predicted"/>
<dbReference type="InterPro" id="IPR050393">
    <property type="entry name" value="MFP_Efflux_Pump"/>
</dbReference>
<dbReference type="InterPro" id="IPR058625">
    <property type="entry name" value="MdtA-like_BSH"/>
</dbReference>
<keyword evidence="1" id="KW-0175">Coiled coil</keyword>
<dbReference type="Pfam" id="PF25917">
    <property type="entry name" value="BSH_RND"/>
    <property type="match status" value="1"/>
</dbReference>
<dbReference type="PANTHER" id="PTHR30367">
    <property type="entry name" value="P-HYDROXYBENZOIC ACID EFFLUX PUMP SUBUNIT AAEA-RELATED"/>
    <property type="match status" value="1"/>
</dbReference>
<keyword evidence="6" id="KW-1185">Reference proteome</keyword>
<evidence type="ECO:0000313" key="6">
    <source>
        <dbReference type="Proteomes" id="UP000076577"/>
    </source>
</evidence>
<dbReference type="PANTHER" id="PTHR30367:SF1">
    <property type="entry name" value="MULTIDRUG RESISTANCE PROTEIN MDTN"/>
    <property type="match status" value="1"/>
</dbReference>
<sequence>MKALKRSYKLAITGTIIGLAILAFVFKFYAYLQNPWTRDGQVRANVIQIATRVSGPIVDLPILDNQAVSAGQLLFQIDPRTFKATYTQKKADLDQTIDQLNALEKEREAAVANVSQYRSSVEQANSEVRSSLATLRNIKANLERNRKLLKDGFVTQRTFDQIEKSYIVALASAEQAEAGLAQSKAALVEAQASLAQVVATLGAKGEENAQLRSARAALRTAELNLAFTQVAAPVTGFVTNLNLRLGSQTVENEPALALVDSSSFWIDAYFPETKIRRIKIGDKVVMTLMAYPHEVVLGQVESIGWGISQSDGSTGSDLLPNISPTFEWIRLAQRIPVRVKIMEMPKDVQLRVGTTVSVLVLTGTASSSETPDAPPAPLLLQ</sequence>
<gene>
    <name evidence="5" type="primary">mdtN_2</name>
    <name evidence="5" type="ORF">PsAD2_04698</name>
</gene>
<protein>
    <submittedName>
        <fullName evidence="5">Multidrug resistance protein MdtN</fullName>
    </submittedName>
</protein>
<dbReference type="Gene3D" id="1.10.287.470">
    <property type="entry name" value="Helix hairpin bin"/>
    <property type="match status" value="2"/>
</dbReference>
<keyword evidence="2" id="KW-0812">Transmembrane</keyword>
<feature type="transmembrane region" description="Helical" evidence="2">
    <location>
        <begin position="12"/>
        <end position="32"/>
    </location>
</feature>
<accession>A0A161X7K2</accession>
<dbReference type="Gene3D" id="2.40.30.170">
    <property type="match status" value="1"/>
</dbReference>
<dbReference type="Pfam" id="PF25963">
    <property type="entry name" value="Beta-barrel_AAEA"/>
    <property type="match status" value="1"/>
</dbReference>
<reference evidence="5 6" key="1">
    <citation type="journal article" date="2016" name="Front. Microbiol.">
        <title>Comparative Genomic Analysis Reveals a Diverse Repertoire of Genes Involved in Prokaryote-Eukaryote Interactions within the Pseudovibrio Genus.</title>
        <authorList>
            <person name="Romano S."/>
            <person name="Fernandez-Guerra A."/>
            <person name="Reen F.J."/>
            <person name="Glockner F.O."/>
            <person name="Crowley S.P."/>
            <person name="O'Sullivan O."/>
            <person name="Cotter P.D."/>
            <person name="Adams C."/>
            <person name="Dobson A.D."/>
            <person name="O'Gara F."/>
        </authorList>
    </citation>
    <scope>NUCLEOTIDE SEQUENCE [LARGE SCALE GENOMIC DNA]</scope>
    <source>
        <strain evidence="5 6">Ad2</strain>
    </source>
</reference>
<dbReference type="SUPFAM" id="SSF111369">
    <property type="entry name" value="HlyD-like secretion proteins"/>
    <property type="match status" value="2"/>
</dbReference>
<comment type="caution">
    <text evidence="5">The sequence shown here is derived from an EMBL/GenBank/DDBJ whole genome shotgun (WGS) entry which is preliminary data.</text>
</comment>
<organism evidence="5 6">
    <name type="scientific">Pseudovibrio axinellae</name>
    <dbReference type="NCBI Taxonomy" id="989403"/>
    <lineage>
        <taxon>Bacteria</taxon>
        <taxon>Pseudomonadati</taxon>
        <taxon>Pseudomonadota</taxon>
        <taxon>Alphaproteobacteria</taxon>
        <taxon>Hyphomicrobiales</taxon>
        <taxon>Stappiaceae</taxon>
        <taxon>Pseudovibrio</taxon>
    </lineage>
</organism>
<feature type="domain" description="Multidrug resistance protein MdtA-like barrel-sandwich hybrid" evidence="3">
    <location>
        <begin position="45"/>
        <end position="259"/>
    </location>
</feature>
<dbReference type="AlphaFoldDB" id="A0A161X7K2"/>
<dbReference type="InterPro" id="IPR058634">
    <property type="entry name" value="AaeA-lik-b-barrel"/>
</dbReference>
<evidence type="ECO:0000256" key="1">
    <source>
        <dbReference type="SAM" id="Coils"/>
    </source>
</evidence>
<evidence type="ECO:0000313" key="5">
    <source>
        <dbReference type="EMBL" id="KZL04614.1"/>
    </source>
</evidence>
<keyword evidence="2" id="KW-0472">Membrane</keyword>
<dbReference type="Proteomes" id="UP000076577">
    <property type="component" value="Unassembled WGS sequence"/>
</dbReference>
<feature type="coiled-coil region" evidence="1">
    <location>
        <begin position="83"/>
        <end position="152"/>
    </location>
</feature>
<evidence type="ECO:0000256" key="2">
    <source>
        <dbReference type="SAM" id="Phobius"/>
    </source>
</evidence>
<dbReference type="OrthoDB" id="9811754at2"/>
<keyword evidence="2" id="KW-1133">Transmembrane helix</keyword>
<dbReference type="Gene3D" id="2.40.50.100">
    <property type="match status" value="1"/>
</dbReference>
<evidence type="ECO:0000259" key="4">
    <source>
        <dbReference type="Pfam" id="PF25963"/>
    </source>
</evidence>
<name>A0A161X7K2_9HYPH</name>
<dbReference type="RefSeq" id="WP_068011273.1">
    <property type="nucleotide sequence ID" value="NZ_FOFM01000004.1"/>
</dbReference>
<dbReference type="GO" id="GO:0055085">
    <property type="term" value="P:transmembrane transport"/>
    <property type="evidence" value="ECO:0007669"/>
    <property type="project" value="InterPro"/>
</dbReference>
<dbReference type="EMBL" id="LMCB01000161">
    <property type="protein sequence ID" value="KZL04614.1"/>
    <property type="molecule type" value="Genomic_DNA"/>
</dbReference>
<dbReference type="PATRIC" id="fig|989403.3.peg.5138"/>
<evidence type="ECO:0000259" key="3">
    <source>
        <dbReference type="Pfam" id="PF25917"/>
    </source>
</evidence>
<dbReference type="STRING" id="989403.SAMN05421798_10411"/>